<keyword evidence="4" id="KW-1185">Reference proteome</keyword>
<dbReference type="PANTHER" id="PTHR42831">
    <property type="entry name" value="FE-S PROTEIN MATURATION AUXILIARY FACTOR YITW"/>
    <property type="match status" value="1"/>
</dbReference>
<dbReference type="InterPro" id="IPR034904">
    <property type="entry name" value="FSCA_dom_sf"/>
</dbReference>
<evidence type="ECO:0000313" key="4">
    <source>
        <dbReference type="Proteomes" id="UP000244224"/>
    </source>
</evidence>
<dbReference type="SUPFAM" id="SSF117916">
    <property type="entry name" value="Fe-S cluster assembly (FSCA) domain-like"/>
    <property type="match status" value="1"/>
</dbReference>
<accession>A0A2T6B6E2</accession>
<gene>
    <name evidence="3" type="ORF">C8N34_103129</name>
</gene>
<name>A0A2T6B6E2_9RHOB</name>
<dbReference type="RefSeq" id="WP_108128172.1">
    <property type="nucleotide sequence ID" value="NZ_QBKP01000003.1"/>
</dbReference>
<dbReference type="Proteomes" id="UP000244224">
    <property type="component" value="Unassembled WGS sequence"/>
</dbReference>
<evidence type="ECO:0000313" key="3">
    <source>
        <dbReference type="EMBL" id="PTX51627.1"/>
    </source>
</evidence>
<evidence type="ECO:0000259" key="1">
    <source>
        <dbReference type="Pfam" id="PF01883"/>
    </source>
</evidence>
<dbReference type="InterPro" id="IPR056572">
    <property type="entry name" value="Zn_ribbon_PaaD"/>
</dbReference>
<dbReference type="AlphaFoldDB" id="A0A2T6B6E2"/>
<evidence type="ECO:0000259" key="2">
    <source>
        <dbReference type="Pfam" id="PF23451"/>
    </source>
</evidence>
<comment type="caution">
    <text evidence="3">The sequence shown here is derived from an EMBL/GenBank/DDBJ whole genome shotgun (WGS) entry which is preliminary data.</text>
</comment>
<organism evidence="3 4">
    <name type="scientific">Gemmobacter caeni</name>
    <dbReference type="NCBI Taxonomy" id="589035"/>
    <lineage>
        <taxon>Bacteria</taxon>
        <taxon>Pseudomonadati</taxon>
        <taxon>Pseudomonadota</taxon>
        <taxon>Alphaproteobacteria</taxon>
        <taxon>Rhodobacterales</taxon>
        <taxon>Paracoccaceae</taxon>
        <taxon>Gemmobacter</taxon>
    </lineage>
</organism>
<dbReference type="Pfam" id="PF23451">
    <property type="entry name" value="Zn_ribbon_PaaD"/>
    <property type="match status" value="1"/>
</dbReference>
<reference evidence="3 4" key="1">
    <citation type="submission" date="2018-04" db="EMBL/GenBank/DDBJ databases">
        <title>Genomic Encyclopedia of Archaeal and Bacterial Type Strains, Phase II (KMG-II): from individual species to whole genera.</title>
        <authorList>
            <person name="Goeker M."/>
        </authorList>
    </citation>
    <scope>NUCLEOTIDE SEQUENCE [LARGE SCALE GENOMIC DNA]</scope>
    <source>
        <strain evidence="3 4">DSM 21823</strain>
    </source>
</reference>
<feature type="domain" description="PaaD zinc beta ribbon" evidence="2">
    <location>
        <begin position="131"/>
        <end position="173"/>
    </location>
</feature>
<dbReference type="EMBL" id="QBKP01000003">
    <property type="protein sequence ID" value="PTX51627.1"/>
    <property type="molecule type" value="Genomic_DNA"/>
</dbReference>
<dbReference type="NCBIfam" id="TIGR02159">
    <property type="entry name" value="PA_CoA_Oxy4"/>
    <property type="match status" value="1"/>
</dbReference>
<dbReference type="InterPro" id="IPR002744">
    <property type="entry name" value="MIP18-like"/>
</dbReference>
<dbReference type="OrthoDB" id="3684942at2"/>
<dbReference type="PANTHER" id="PTHR42831:SF3">
    <property type="entry name" value="1,2-PHENYLACETYL-COA EPOXIDASE, SUBUNIT D-RELATED"/>
    <property type="match status" value="1"/>
</dbReference>
<dbReference type="InterPro" id="IPR011883">
    <property type="entry name" value="PaaD-like"/>
</dbReference>
<dbReference type="Pfam" id="PF01883">
    <property type="entry name" value="FeS_assembly_P"/>
    <property type="match status" value="1"/>
</dbReference>
<dbReference type="InterPro" id="IPR052339">
    <property type="entry name" value="Fe-S_Maturation_MIP18"/>
</dbReference>
<proteinExistence type="predicted"/>
<dbReference type="Gene3D" id="3.30.300.130">
    <property type="entry name" value="Fe-S cluster assembly (FSCA)"/>
    <property type="match status" value="1"/>
</dbReference>
<protein>
    <submittedName>
        <fullName evidence="3">Ring-1,2-phenylacetyl-CoA epoxidase subunit PaaD</fullName>
    </submittedName>
</protein>
<sequence length="175" mass="19026">MQGGEERPGIAEIRGWLSEVPDPEIPVISLTDLGIIRDVAWQGETLVVTVTPTYSGCPATGVINLDIEKALRDRGITDLRLERQLSPPWTTDWITAEGREKLRAYGIAPPIDGTAADGRLAGRIARLSGTSNLTIACPRCGSTQTRKVSQFGSTPCKASYVCNDCLEPFDYFKCI</sequence>
<feature type="domain" description="MIP18 family-like" evidence="1">
    <location>
        <begin position="11"/>
        <end position="72"/>
    </location>
</feature>